<sequence length="298" mass="33738">MSADEVLSLFDSNWFGPSIFSTITNPSHDDHDLDDQERIFPENLTIQGTCSSQNHDQDICFSPLPKPNHLNVRSQSEHLLEYSSSSKGSFFSDSQLSPSSVLNLNTPKLQTIFSGKEVKDFPEQEENIGTSTTTSLIKEEKEEKEEEEAAEVVKVKKKVNKRRRRKVRNSTSKSLTDLEFEELKGFMDLGFVFTEEECRDSKLVSIIPGLQRLAGKKQSENNGQNRGEVDGDDQAQDQDIGSLVSRPYLSEAWDVLDIQRKKEKSPLMSLKIPISGNEIDMKDHIRFWAHSVALSTVR</sequence>
<dbReference type="STRING" id="63057.A0A2P5FFA5"/>
<evidence type="ECO:0000256" key="1">
    <source>
        <dbReference type="SAM" id="MobiDB-lite"/>
    </source>
</evidence>
<name>A0A2P5FFA5_TREOI</name>
<evidence type="ECO:0000313" key="2">
    <source>
        <dbReference type="EMBL" id="PON96478.1"/>
    </source>
</evidence>
<dbReference type="OrthoDB" id="1911878at2759"/>
<dbReference type="PANTHER" id="PTHR33785:SF12">
    <property type="entry name" value="DUF1685 FAMILY PROTEIN"/>
    <property type="match status" value="1"/>
</dbReference>
<dbReference type="FunCoup" id="A0A2P5FFA5">
    <property type="interactions" value="54"/>
</dbReference>
<dbReference type="InterPro" id="IPR012881">
    <property type="entry name" value="DUF1685"/>
</dbReference>
<gene>
    <name evidence="2" type="ORF">TorRG33x02_077510</name>
</gene>
<dbReference type="PANTHER" id="PTHR33785">
    <property type="entry name" value="OS06G0550800 PROTEIN"/>
    <property type="match status" value="1"/>
</dbReference>
<dbReference type="AlphaFoldDB" id="A0A2P5FFA5"/>
<dbReference type="Pfam" id="PF07939">
    <property type="entry name" value="DUF1685"/>
    <property type="match status" value="1"/>
</dbReference>
<dbReference type="Proteomes" id="UP000237000">
    <property type="component" value="Unassembled WGS sequence"/>
</dbReference>
<comment type="caution">
    <text evidence="2">The sequence shown here is derived from an EMBL/GenBank/DDBJ whole genome shotgun (WGS) entry which is preliminary data.</text>
</comment>
<evidence type="ECO:0000313" key="3">
    <source>
        <dbReference type="Proteomes" id="UP000237000"/>
    </source>
</evidence>
<protein>
    <submittedName>
        <fullName evidence="2">Uncharacterized protein</fullName>
    </submittedName>
</protein>
<organism evidence="2 3">
    <name type="scientific">Trema orientale</name>
    <name type="common">Charcoal tree</name>
    <name type="synonym">Celtis orientalis</name>
    <dbReference type="NCBI Taxonomy" id="63057"/>
    <lineage>
        <taxon>Eukaryota</taxon>
        <taxon>Viridiplantae</taxon>
        <taxon>Streptophyta</taxon>
        <taxon>Embryophyta</taxon>
        <taxon>Tracheophyta</taxon>
        <taxon>Spermatophyta</taxon>
        <taxon>Magnoliopsida</taxon>
        <taxon>eudicotyledons</taxon>
        <taxon>Gunneridae</taxon>
        <taxon>Pentapetalae</taxon>
        <taxon>rosids</taxon>
        <taxon>fabids</taxon>
        <taxon>Rosales</taxon>
        <taxon>Cannabaceae</taxon>
        <taxon>Trema</taxon>
    </lineage>
</organism>
<feature type="region of interest" description="Disordered" evidence="1">
    <location>
        <begin position="215"/>
        <end position="236"/>
    </location>
</feature>
<dbReference type="InParanoid" id="A0A2P5FFA5"/>
<dbReference type="EMBL" id="JXTC01000038">
    <property type="protein sequence ID" value="PON96478.1"/>
    <property type="molecule type" value="Genomic_DNA"/>
</dbReference>
<accession>A0A2P5FFA5</accession>
<proteinExistence type="predicted"/>
<keyword evidence="3" id="KW-1185">Reference proteome</keyword>
<reference evidence="3" key="1">
    <citation type="submission" date="2016-06" db="EMBL/GenBank/DDBJ databases">
        <title>Parallel loss of symbiosis genes in relatives of nitrogen-fixing non-legume Parasponia.</title>
        <authorList>
            <person name="Van Velzen R."/>
            <person name="Holmer R."/>
            <person name="Bu F."/>
            <person name="Rutten L."/>
            <person name="Van Zeijl A."/>
            <person name="Liu W."/>
            <person name="Santuari L."/>
            <person name="Cao Q."/>
            <person name="Sharma T."/>
            <person name="Shen D."/>
            <person name="Roswanjaya Y."/>
            <person name="Wardhani T."/>
            <person name="Kalhor M.S."/>
            <person name="Jansen J."/>
            <person name="Van den Hoogen J."/>
            <person name="Gungor B."/>
            <person name="Hartog M."/>
            <person name="Hontelez J."/>
            <person name="Verver J."/>
            <person name="Yang W.-C."/>
            <person name="Schijlen E."/>
            <person name="Repin R."/>
            <person name="Schilthuizen M."/>
            <person name="Schranz E."/>
            <person name="Heidstra R."/>
            <person name="Miyata K."/>
            <person name="Fedorova E."/>
            <person name="Kohlen W."/>
            <person name="Bisseling T."/>
            <person name="Smit S."/>
            <person name="Geurts R."/>
        </authorList>
    </citation>
    <scope>NUCLEOTIDE SEQUENCE [LARGE SCALE GENOMIC DNA]</scope>
    <source>
        <strain evidence="3">cv. RG33-2</strain>
    </source>
</reference>